<keyword evidence="3" id="KW-1185">Reference proteome</keyword>
<dbReference type="EMBL" id="KV878690">
    <property type="protein sequence ID" value="OJJ68385.1"/>
    <property type="molecule type" value="Genomic_DNA"/>
</dbReference>
<sequence length="153" mass="16354">MPSLPVITDRVESLQHIIGYTFNDPKHAMEALVAPGNYIPGFINRMSGNKDLAQLGESVLKMTLILDGYEAGKSRESIDQEIKANSKNHLTAVGFNLGLDAFVIVNPAQGRVVSTGVMAETIQALIGAVFIDSGHSVETVRPLVAKLGLGWPA</sequence>
<dbReference type="AlphaFoldDB" id="A0A1L9U9M9"/>
<feature type="domain" description="RNase III" evidence="1">
    <location>
        <begin position="11"/>
        <end position="134"/>
    </location>
</feature>
<name>A0A1L9U9M9_ASPBC</name>
<dbReference type="InterPro" id="IPR000999">
    <property type="entry name" value="RNase_III_dom"/>
</dbReference>
<dbReference type="RefSeq" id="XP_067475634.1">
    <property type="nucleotide sequence ID" value="XM_067621241.1"/>
</dbReference>
<evidence type="ECO:0000313" key="2">
    <source>
        <dbReference type="EMBL" id="OJJ68385.1"/>
    </source>
</evidence>
<dbReference type="PROSITE" id="PS50142">
    <property type="entry name" value="RNASE_3_2"/>
    <property type="match status" value="1"/>
</dbReference>
<dbReference type="GO" id="GO:0004525">
    <property type="term" value="F:ribonuclease III activity"/>
    <property type="evidence" value="ECO:0007669"/>
    <property type="project" value="InterPro"/>
</dbReference>
<dbReference type="OMA" id="PSIYNHD"/>
<dbReference type="GO" id="GO:0006396">
    <property type="term" value="P:RNA processing"/>
    <property type="evidence" value="ECO:0007669"/>
    <property type="project" value="InterPro"/>
</dbReference>
<gene>
    <name evidence="2" type="ORF">ASPBRDRAFT_198822</name>
</gene>
<dbReference type="STRING" id="767769.A0A1L9U9M9"/>
<dbReference type="OrthoDB" id="67027at2759"/>
<evidence type="ECO:0000259" key="1">
    <source>
        <dbReference type="PROSITE" id="PS50142"/>
    </source>
</evidence>
<dbReference type="Gene3D" id="1.10.1520.10">
    <property type="entry name" value="Ribonuclease III domain"/>
    <property type="match status" value="1"/>
</dbReference>
<dbReference type="Proteomes" id="UP000184499">
    <property type="component" value="Unassembled WGS sequence"/>
</dbReference>
<dbReference type="SUPFAM" id="SSF69065">
    <property type="entry name" value="RNase III domain-like"/>
    <property type="match status" value="1"/>
</dbReference>
<dbReference type="InterPro" id="IPR036389">
    <property type="entry name" value="RNase_III_sf"/>
</dbReference>
<protein>
    <recommendedName>
        <fullName evidence="1">RNase III domain-containing protein</fullName>
    </recommendedName>
</protein>
<proteinExistence type="predicted"/>
<dbReference type="VEuPathDB" id="FungiDB:ASPBRDRAFT_198822"/>
<evidence type="ECO:0000313" key="3">
    <source>
        <dbReference type="Proteomes" id="UP000184499"/>
    </source>
</evidence>
<organism evidence="2 3">
    <name type="scientific">Aspergillus brasiliensis (strain CBS 101740 / IMI 381727 / IBT 21946)</name>
    <dbReference type="NCBI Taxonomy" id="767769"/>
    <lineage>
        <taxon>Eukaryota</taxon>
        <taxon>Fungi</taxon>
        <taxon>Dikarya</taxon>
        <taxon>Ascomycota</taxon>
        <taxon>Pezizomycotina</taxon>
        <taxon>Eurotiomycetes</taxon>
        <taxon>Eurotiomycetidae</taxon>
        <taxon>Eurotiales</taxon>
        <taxon>Aspergillaceae</taxon>
        <taxon>Aspergillus</taxon>
        <taxon>Aspergillus subgen. Circumdati</taxon>
    </lineage>
</organism>
<dbReference type="GeneID" id="93573729"/>
<accession>A0A1L9U9M9</accession>
<reference evidence="3" key="1">
    <citation type="journal article" date="2017" name="Genome Biol.">
        <title>Comparative genomics reveals high biological diversity and specific adaptations in the industrially and medically important fungal genus Aspergillus.</title>
        <authorList>
            <person name="de Vries R.P."/>
            <person name="Riley R."/>
            <person name="Wiebenga A."/>
            <person name="Aguilar-Osorio G."/>
            <person name="Amillis S."/>
            <person name="Uchima C.A."/>
            <person name="Anderluh G."/>
            <person name="Asadollahi M."/>
            <person name="Askin M."/>
            <person name="Barry K."/>
            <person name="Battaglia E."/>
            <person name="Bayram O."/>
            <person name="Benocci T."/>
            <person name="Braus-Stromeyer S.A."/>
            <person name="Caldana C."/>
            <person name="Canovas D."/>
            <person name="Cerqueira G.C."/>
            <person name="Chen F."/>
            <person name="Chen W."/>
            <person name="Choi C."/>
            <person name="Clum A."/>
            <person name="Dos Santos R.A."/>
            <person name="Damasio A.R."/>
            <person name="Diallinas G."/>
            <person name="Emri T."/>
            <person name="Fekete E."/>
            <person name="Flipphi M."/>
            <person name="Freyberg S."/>
            <person name="Gallo A."/>
            <person name="Gournas C."/>
            <person name="Habgood R."/>
            <person name="Hainaut M."/>
            <person name="Harispe M.L."/>
            <person name="Henrissat B."/>
            <person name="Hilden K.S."/>
            <person name="Hope R."/>
            <person name="Hossain A."/>
            <person name="Karabika E."/>
            <person name="Karaffa L."/>
            <person name="Karanyi Z."/>
            <person name="Krasevec N."/>
            <person name="Kuo A."/>
            <person name="Kusch H."/>
            <person name="LaButti K."/>
            <person name="Lagendijk E.L."/>
            <person name="Lapidus A."/>
            <person name="Levasseur A."/>
            <person name="Lindquist E."/>
            <person name="Lipzen A."/>
            <person name="Logrieco A.F."/>
            <person name="MacCabe A."/>
            <person name="Maekelae M.R."/>
            <person name="Malavazi I."/>
            <person name="Melin P."/>
            <person name="Meyer V."/>
            <person name="Mielnichuk N."/>
            <person name="Miskei M."/>
            <person name="Molnar A.P."/>
            <person name="Mule G."/>
            <person name="Ngan C.Y."/>
            <person name="Orejas M."/>
            <person name="Orosz E."/>
            <person name="Ouedraogo J.P."/>
            <person name="Overkamp K.M."/>
            <person name="Park H.-S."/>
            <person name="Perrone G."/>
            <person name="Piumi F."/>
            <person name="Punt P.J."/>
            <person name="Ram A.F."/>
            <person name="Ramon A."/>
            <person name="Rauscher S."/>
            <person name="Record E."/>
            <person name="Riano-Pachon D.M."/>
            <person name="Robert V."/>
            <person name="Roehrig J."/>
            <person name="Ruller R."/>
            <person name="Salamov A."/>
            <person name="Salih N.S."/>
            <person name="Samson R.A."/>
            <person name="Sandor E."/>
            <person name="Sanguinetti M."/>
            <person name="Schuetze T."/>
            <person name="Sepcic K."/>
            <person name="Shelest E."/>
            <person name="Sherlock G."/>
            <person name="Sophianopoulou V."/>
            <person name="Squina F.M."/>
            <person name="Sun H."/>
            <person name="Susca A."/>
            <person name="Todd R.B."/>
            <person name="Tsang A."/>
            <person name="Unkles S.E."/>
            <person name="van de Wiele N."/>
            <person name="van Rossen-Uffink D."/>
            <person name="Oliveira J.V."/>
            <person name="Vesth T.C."/>
            <person name="Visser J."/>
            <person name="Yu J.-H."/>
            <person name="Zhou M."/>
            <person name="Andersen M.R."/>
            <person name="Archer D.B."/>
            <person name="Baker S.E."/>
            <person name="Benoit I."/>
            <person name="Brakhage A.A."/>
            <person name="Braus G.H."/>
            <person name="Fischer R."/>
            <person name="Frisvad J.C."/>
            <person name="Goldman G.H."/>
            <person name="Houbraken J."/>
            <person name="Oakley B."/>
            <person name="Pocsi I."/>
            <person name="Scazzocchio C."/>
            <person name="Seiboth B."/>
            <person name="vanKuyk P.A."/>
            <person name="Wortman J."/>
            <person name="Dyer P.S."/>
            <person name="Grigoriev I.V."/>
        </authorList>
    </citation>
    <scope>NUCLEOTIDE SEQUENCE [LARGE SCALE GENOMIC DNA]</scope>
    <source>
        <strain evidence="3">CBS 101740 / IMI 381727 / IBT 21946</strain>
    </source>
</reference>